<dbReference type="OrthoDB" id="3067228at2759"/>
<dbReference type="Proteomes" id="UP001049176">
    <property type="component" value="Chromosome 6"/>
</dbReference>
<dbReference type="PANTHER" id="PTHR33096">
    <property type="entry name" value="CXC2 DOMAIN-CONTAINING PROTEIN"/>
    <property type="match status" value="1"/>
</dbReference>
<evidence type="ECO:0000313" key="3">
    <source>
        <dbReference type="EMBL" id="KAG7091531.1"/>
    </source>
</evidence>
<proteinExistence type="predicted"/>
<sequence length="421" mass="45867">MIGHGKITRSPGKRRSKARGNKWVEIPGNARKVQAAEARIASLLAASAARRAAKLSASKSRGIQDEDDVKDDGDEHVEVEVVGMAGMDENGGVDNEMDFADFEDNDAFNPSATILDDVKPLKDPTDAGEPRPSAAFRVTTRWKQLLPTLLDSLVLYRDKTIGKLDPLPLQISSGCSTGTCVLREATICCYSFISHQNLTVPYCECWTLPQVLVQHGLFPASPSQPRTAFSIDLLDLYQILWRYSCDAITSFSSSLAMMYRCRGFTLCDQAGSMQHDPIRRPLGTAVQWFDCLQDMLVRKMNHIVEECKLELNIASINTHTPPTPRTHLTLGSYSAPPPFQVLSSDLGCPPSTTSPSTERKPSSVAPTLASLPPQQNPLATGACASVLQRLCPACFGGDRFGLSFDDGGDVHVALDGNLHHR</sequence>
<evidence type="ECO:0000313" key="4">
    <source>
        <dbReference type="Proteomes" id="UP001049176"/>
    </source>
</evidence>
<dbReference type="InterPro" id="IPR041320">
    <property type="entry name" value="CxC1"/>
</dbReference>
<reference evidence="3" key="1">
    <citation type="journal article" date="2021" name="Genome Biol. Evol.">
        <title>The assembled and annotated genome of the fairy-ring fungus Marasmius oreades.</title>
        <authorList>
            <person name="Hiltunen M."/>
            <person name="Ament-Velasquez S.L."/>
            <person name="Johannesson H."/>
        </authorList>
    </citation>
    <scope>NUCLEOTIDE SEQUENCE</scope>
    <source>
        <strain evidence="3">03SP1</strain>
    </source>
</reference>
<dbReference type="GeneID" id="66079636"/>
<comment type="caution">
    <text evidence="3">The sequence shown here is derived from an EMBL/GenBank/DDBJ whole genome shotgun (WGS) entry which is preliminary data.</text>
</comment>
<name>A0A9P7USU0_9AGAR</name>
<feature type="compositionally biased region" description="Basic residues" evidence="1">
    <location>
        <begin position="11"/>
        <end position="20"/>
    </location>
</feature>
<dbReference type="EMBL" id="CM032186">
    <property type="protein sequence ID" value="KAG7091531.1"/>
    <property type="molecule type" value="Genomic_DNA"/>
</dbReference>
<gene>
    <name evidence="3" type="ORF">E1B28_010560</name>
</gene>
<dbReference type="RefSeq" id="XP_043008001.1">
    <property type="nucleotide sequence ID" value="XM_043160780.1"/>
</dbReference>
<dbReference type="AlphaFoldDB" id="A0A9P7USU0"/>
<organism evidence="3 4">
    <name type="scientific">Marasmius oreades</name>
    <name type="common">fairy-ring Marasmius</name>
    <dbReference type="NCBI Taxonomy" id="181124"/>
    <lineage>
        <taxon>Eukaryota</taxon>
        <taxon>Fungi</taxon>
        <taxon>Dikarya</taxon>
        <taxon>Basidiomycota</taxon>
        <taxon>Agaricomycotina</taxon>
        <taxon>Agaricomycetes</taxon>
        <taxon>Agaricomycetidae</taxon>
        <taxon>Agaricales</taxon>
        <taxon>Marasmiineae</taxon>
        <taxon>Marasmiaceae</taxon>
        <taxon>Marasmius</taxon>
    </lineage>
</organism>
<evidence type="ECO:0000259" key="2">
    <source>
        <dbReference type="Pfam" id="PF18802"/>
    </source>
</evidence>
<feature type="region of interest" description="Disordered" evidence="1">
    <location>
        <begin position="344"/>
        <end position="371"/>
    </location>
</feature>
<keyword evidence="4" id="KW-1185">Reference proteome</keyword>
<feature type="region of interest" description="Disordered" evidence="1">
    <location>
        <begin position="1"/>
        <end position="21"/>
    </location>
</feature>
<feature type="domain" description="CxC1-like cysteine cluster associated with KDZ transposases" evidence="2">
    <location>
        <begin position="184"/>
        <end position="255"/>
    </location>
</feature>
<dbReference type="KEGG" id="more:E1B28_010560"/>
<evidence type="ECO:0000256" key="1">
    <source>
        <dbReference type="SAM" id="MobiDB-lite"/>
    </source>
</evidence>
<dbReference type="Pfam" id="PF18802">
    <property type="entry name" value="CxC1"/>
    <property type="match status" value="1"/>
</dbReference>
<protein>
    <recommendedName>
        <fullName evidence="2">CxC1-like cysteine cluster associated with KDZ transposases domain-containing protein</fullName>
    </recommendedName>
</protein>
<accession>A0A9P7USU0</accession>
<dbReference type="PANTHER" id="PTHR33096:SF1">
    <property type="entry name" value="CXC1-LIKE CYSTEINE CLUSTER ASSOCIATED WITH KDZ TRANSPOSASES DOMAIN-CONTAINING PROTEIN"/>
    <property type="match status" value="1"/>
</dbReference>